<accession>A0A6C0KDP7</accession>
<reference evidence="1" key="1">
    <citation type="journal article" date="2020" name="Nature">
        <title>Giant virus diversity and host interactions through global metagenomics.</title>
        <authorList>
            <person name="Schulz F."/>
            <person name="Roux S."/>
            <person name="Paez-Espino D."/>
            <person name="Jungbluth S."/>
            <person name="Walsh D.A."/>
            <person name="Denef V.J."/>
            <person name="McMahon K.D."/>
            <person name="Konstantinidis K.T."/>
            <person name="Eloe-Fadrosh E.A."/>
            <person name="Kyrpides N.C."/>
            <person name="Woyke T."/>
        </authorList>
    </citation>
    <scope>NUCLEOTIDE SEQUENCE</scope>
    <source>
        <strain evidence="1">GVMAG-S-3300010158-109</strain>
    </source>
</reference>
<proteinExistence type="predicted"/>
<dbReference type="EMBL" id="MN740868">
    <property type="protein sequence ID" value="QHU15779.1"/>
    <property type="molecule type" value="Genomic_DNA"/>
</dbReference>
<organism evidence="1">
    <name type="scientific">viral metagenome</name>
    <dbReference type="NCBI Taxonomy" id="1070528"/>
    <lineage>
        <taxon>unclassified sequences</taxon>
        <taxon>metagenomes</taxon>
        <taxon>organismal metagenomes</taxon>
    </lineage>
</organism>
<evidence type="ECO:0000313" key="1">
    <source>
        <dbReference type="EMBL" id="QHU15779.1"/>
    </source>
</evidence>
<protein>
    <submittedName>
        <fullName evidence="1">Uncharacterized protein</fullName>
    </submittedName>
</protein>
<name>A0A6C0KDP7_9ZZZZ</name>
<sequence length="63" mass="7849">MGRRNRRRNRRRNHRKNKKYELSNEFLKKLTAYIEKENLSKTEKTDPKSEISEMSYQFQMIKI</sequence>
<dbReference type="AlphaFoldDB" id="A0A6C0KDP7"/>